<comment type="similarity">
    <text evidence="1">Belongs to the LysR transcriptional regulatory family.</text>
</comment>
<organism evidence="6 7">
    <name type="scientific">Paraburkholderia terrae</name>
    <dbReference type="NCBI Taxonomy" id="311230"/>
    <lineage>
        <taxon>Bacteria</taxon>
        <taxon>Pseudomonadati</taxon>
        <taxon>Pseudomonadota</taxon>
        <taxon>Betaproteobacteria</taxon>
        <taxon>Burkholderiales</taxon>
        <taxon>Burkholderiaceae</taxon>
        <taxon>Paraburkholderia</taxon>
    </lineage>
</organism>
<dbReference type="GO" id="GO:0003677">
    <property type="term" value="F:DNA binding"/>
    <property type="evidence" value="ECO:0007669"/>
    <property type="project" value="UniProtKB-KW"/>
</dbReference>
<evidence type="ECO:0000313" key="7">
    <source>
        <dbReference type="Proteomes" id="UP000243502"/>
    </source>
</evidence>
<dbReference type="PROSITE" id="PS50931">
    <property type="entry name" value="HTH_LYSR"/>
    <property type="match status" value="1"/>
</dbReference>
<dbReference type="InterPro" id="IPR005119">
    <property type="entry name" value="LysR_subst-bd"/>
</dbReference>
<evidence type="ECO:0000313" key="6">
    <source>
        <dbReference type="EMBL" id="AUT65843.1"/>
    </source>
</evidence>
<dbReference type="KEGG" id="pter:C2L65_40885"/>
<accession>A0A2I8F230</accession>
<dbReference type="PRINTS" id="PR00039">
    <property type="entry name" value="HTHLYSR"/>
</dbReference>
<sequence length="340" mass="37815">MESTMCNQSGFPSEEVMDTLSAGFTTSYAAVMTFIAVAKEESFAKAGDRLGIGRSSVSRNIQKLEQQLGTKLFSRTTRSVGLTAEGEIFYESCKPGIDGILNAIERMRDLRGGPPRGLLRISSTVGFGRKVVAPLLSRFRDLYPEVSIDLMLCDSPANFTSDGIDIAFRNGRVDDSQIIARRIIPMHMLLCASPEYVMEKGLPTEIQDLPRHRAINFRFSSGRIYEWEFKVASELIKHAPSAHLTFNDADLVLNAVLDGQGIAQVAGYQACDHIATGKLISCMDQYAPDDRSHFLCYLSKQHMPSRMRLFIDFMLEQIRMLNLQCGADDTATSTSRRSTQ</sequence>
<gene>
    <name evidence="6" type="ORF">C2L65_40885</name>
</gene>
<name>A0A2I8F230_9BURK</name>
<keyword evidence="4" id="KW-0804">Transcription</keyword>
<evidence type="ECO:0000256" key="1">
    <source>
        <dbReference type="ARBA" id="ARBA00009437"/>
    </source>
</evidence>
<dbReference type="Gene3D" id="1.10.10.10">
    <property type="entry name" value="Winged helix-like DNA-binding domain superfamily/Winged helix DNA-binding domain"/>
    <property type="match status" value="1"/>
</dbReference>
<reference evidence="6 7" key="1">
    <citation type="submission" date="2018-01" db="EMBL/GenBank/DDBJ databases">
        <title>Species boundaries and ecological features among Paraburkholderia terrae DSMZ17804T, P. hospita DSMZ17164T and P. caribensis DSMZ13236T.</title>
        <authorList>
            <person name="Pratama A.A."/>
        </authorList>
    </citation>
    <scope>NUCLEOTIDE SEQUENCE [LARGE SCALE GENOMIC DNA]</scope>
    <source>
        <strain evidence="6 7">DSM 17804</strain>
    </source>
</reference>
<dbReference type="OrthoDB" id="8523827at2"/>
<dbReference type="Gene3D" id="3.40.190.290">
    <property type="match status" value="1"/>
</dbReference>
<dbReference type="InterPro" id="IPR000847">
    <property type="entry name" value="LysR_HTH_N"/>
</dbReference>
<proteinExistence type="inferred from homology"/>
<evidence type="ECO:0000256" key="4">
    <source>
        <dbReference type="ARBA" id="ARBA00023163"/>
    </source>
</evidence>
<dbReference type="CDD" id="cd08422">
    <property type="entry name" value="PBP2_CrgA_like"/>
    <property type="match status" value="1"/>
</dbReference>
<keyword evidence="2" id="KW-0805">Transcription regulation</keyword>
<dbReference type="PANTHER" id="PTHR30537">
    <property type="entry name" value="HTH-TYPE TRANSCRIPTIONAL REGULATOR"/>
    <property type="match status" value="1"/>
</dbReference>
<evidence type="ECO:0000256" key="3">
    <source>
        <dbReference type="ARBA" id="ARBA00023125"/>
    </source>
</evidence>
<dbReference type="AlphaFoldDB" id="A0A2I8F230"/>
<feature type="domain" description="HTH lysR-type" evidence="5">
    <location>
        <begin position="26"/>
        <end position="83"/>
    </location>
</feature>
<dbReference type="InterPro" id="IPR036390">
    <property type="entry name" value="WH_DNA-bd_sf"/>
</dbReference>
<keyword evidence="3" id="KW-0238">DNA-binding</keyword>
<dbReference type="InterPro" id="IPR058163">
    <property type="entry name" value="LysR-type_TF_proteobact-type"/>
</dbReference>
<dbReference type="PANTHER" id="PTHR30537:SF5">
    <property type="entry name" value="HTH-TYPE TRANSCRIPTIONAL ACTIVATOR TTDR-RELATED"/>
    <property type="match status" value="1"/>
</dbReference>
<dbReference type="EMBL" id="CP026113">
    <property type="protein sequence ID" value="AUT65843.1"/>
    <property type="molecule type" value="Genomic_DNA"/>
</dbReference>
<dbReference type="GO" id="GO:0003700">
    <property type="term" value="F:DNA-binding transcription factor activity"/>
    <property type="evidence" value="ECO:0007669"/>
    <property type="project" value="InterPro"/>
</dbReference>
<dbReference type="Pfam" id="PF00126">
    <property type="entry name" value="HTH_1"/>
    <property type="match status" value="1"/>
</dbReference>
<dbReference type="RefSeq" id="WP_042305613.1">
    <property type="nucleotide sequence ID" value="NZ_CP026113.1"/>
</dbReference>
<protein>
    <submittedName>
        <fullName evidence="6">LysR family transcriptional regulator</fullName>
    </submittedName>
</protein>
<dbReference type="InterPro" id="IPR036388">
    <property type="entry name" value="WH-like_DNA-bd_sf"/>
</dbReference>
<dbReference type="SUPFAM" id="SSF46785">
    <property type="entry name" value="Winged helix' DNA-binding domain"/>
    <property type="match status" value="1"/>
</dbReference>
<evidence type="ECO:0000256" key="2">
    <source>
        <dbReference type="ARBA" id="ARBA00023015"/>
    </source>
</evidence>
<dbReference type="Pfam" id="PF03466">
    <property type="entry name" value="LysR_substrate"/>
    <property type="match status" value="1"/>
</dbReference>
<dbReference type="SUPFAM" id="SSF53850">
    <property type="entry name" value="Periplasmic binding protein-like II"/>
    <property type="match status" value="1"/>
</dbReference>
<dbReference type="FunFam" id="1.10.10.10:FF:000001">
    <property type="entry name" value="LysR family transcriptional regulator"/>
    <property type="match status" value="1"/>
</dbReference>
<dbReference type="Proteomes" id="UP000243502">
    <property type="component" value="Chromosome 3"/>
</dbReference>
<evidence type="ECO:0000259" key="5">
    <source>
        <dbReference type="PROSITE" id="PS50931"/>
    </source>
</evidence>